<protein>
    <recommendedName>
        <fullName evidence="4">UMA domain-containing protein</fullName>
    </recommendedName>
</protein>
<proteinExistence type="predicted"/>
<evidence type="ECO:0008006" key="4">
    <source>
        <dbReference type="Google" id="ProtNLM"/>
    </source>
</evidence>
<dbReference type="EMBL" id="JBDODL010002632">
    <property type="protein sequence ID" value="MES1922348.1"/>
    <property type="molecule type" value="Genomic_DNA"/>
</dbReference>
<accession>A0ABV2ARQ8</accession>
<evidence type="ECO:0000256" key="1">
    <source>
        <dbReference type="SAM" id="MobiDB-lite"/>
    </source>
</evidence>
<organism evidence="2 3">
    <name type="scientific">Bonamia ostreae</name>
    <dbReference type="NCBI Taxonomy" id="126728"/>
    <lineage>
        <taxon>Eukaryota</taxon>
        <taxon>Sar</taxon>
        <taxon>Rhizaria</taxon>
        <taxon>Endomyxa</taxon>
        <taxon>Ascetosporea</taxon>
        <taxon>Haplosporida</taxon>
        <taxon>Bonamia</taxon>
    </lineage>
</organism>
<sequence>MFFIFNKFKDRYGYAAPPSTKSDSQTTSEDSDDESSLPNTRLVRQNAQRGIRPTQIQKTNEKKQNPNSSTRDLKINPLYVPADEFGRSVYSLATSIPTEESGYYVYDEVSF</sequence>
<comment type="caution">
    <text evidence="2">The sequence shown here is derived from an EMBL/GenBank/DDBJ whole genome shotgun (WGS) entry which is preliminary data.</text>
</comment>
<feature type="region of interest" description="Disordered" evidence="1">
    <location>
        <begin position="9"/>
        <end position="75"/>
    </location>
</feature>
<keyword evidence="3" id="KW-1185">Reference proteome</keyword>
<evidence type="ECO:0000313" key="2">
    <source>
        <dbReference type="EMBL" id="MES1922348.1"/>
    </source>
</evidence>
<reference evidence="2 3" key="1">
    <citation type="journal article" date="2024" name="BMC Biol.">
        <title>Comparative genomics of Ascetosporea gives new insight into the evolutionary basis for animal parasitism in Rhizaria.</title>
        <authorList>
            <person name="Hiltunen Thoren M."/>
            <person name="Onut-Brannstrom I."/>
            <person name="Alfjorden A."/>
            <person name="Peckova H."/>
            <person name="Swords F."/>
            <person name="Hooper C."/>
            <person name="Holzer A.S."/>
            <person name="Bass D."/>
            <person name="Burki F."/>
        </authorList>
    </citation>
    <scope>NUCLEOTIDE SEQUENCE [LARGE SCALE GENOMIC DNA]</scope>
    <source>
        <strain evidence="2">20-A016</strain>
    </source>
</reference>
<feature type="compositionally biased region" description="Low complexity" evidence="1">
    <location>
        <begin position="19"/>
        <end position="28"/>
    </location>
</feature>
<gene>
    <name evidence="2" type="ORF">MHBO_003856</name>
</gene>
<feature type="compositionally biased region" description="Polar residues" evidence="1">
    <location>
        <begin position="37"/>
        <end position="58"/>
    </location>
</feature>
<dbReference type="Proteomes" id="UP001439008">
    <property type="component" value="Unassembled WGS sequence"/>
</dbReference>
<name>A0ABV2ARQ8_9EUKA</name>
<evidence type="ECO:0000313" key="3">
    <source>
        <dbReference type="Proteomes" id="UP001439008"/>
    </source>
</evidence>